<proteinExistence type="inferred from homology"/>
<gene>
    <name evidence="8" type="ORF">OUZ56_011155</name>
</gene>
<dbReference type="Pfam" id="PF00561">
    <property type="entry name" value="Abhydrolase_1"/>
    <property type="match status" value="1"/>
</dbReference>
<evidence type="ECO:0000256" key="2">
    <source>
        <dbReference type="ARBA" id="ARBA00022729"/>
    </source>
</evidence>
<evidence type="ECO:0000256" key="3">
    <source>
        <dbReference type="ARBA" id="ARBA00022963"/>
    </source>
</evidence>
<dbReference type="SUPFAM" id="SSF53474">
    <property type="entry name" value="alpha/beta-Hydrolases"/>
    <property type="match status" value="1"/>
</dbReference>
<sequence>MMYKITNTCGCFLLMMTLIYNYQCSDIFVNESARPEETVHKWGRTENFIPTREKQLNVQGRTRPNPKEASLNTVELINGRGYPFEIHSVTSSDGYILELHRIPYGRHKKMAPKVSGQPVFLQHGLMNSDNVWLLLPDALAFTLADAGYDVWLGNARGNTYSRRHVSLDPSQEDYWNFSFDEMGNYDIPAVINFVLTKTGSQKMSYVGHSMGCTMFFICMSLHPELNDKIDVMIALAPAVSMAKSTAPLMVNQAPFAPQIKFVFDLIGVRAYQPVDSFWNNLRKRYCEPNLFLRYSLCQNTLFSSSGDDYHSLDLNLLPIIDGHNPAGTSVNTAVHYAQNYMAGQTFQRFDFGVEENQLRYGQTTPPTYDLSKVTSDVFIFWGQSDKVSAPTDIAWLETKLGNLRNSIMIEDPLWNHFSFLFSADAKRVVYDKLIPFLPQPIL</sequence>
<name>A0ABQ9YZK3_9CRUS</name>
<evidence type="ECO:0000259" key="7">
    <source>
        <dbReference type="Pfam" id="PF00561"/>
    </source>
</evidence>
<protein>
    <recommendedName>
        <fullName evidence="7">AB hydrolase-1 domain-containing protein</fullName>
    </recommendedName>
</protein>
<dbReference type="Proteomes" id="UP001234178">
    <property type="component" value="Unassembled WGS sequence"/>
</dbReference>
<dbReference type="InterPro" id="IPR000073">
    <property type="entry name" value="AB_hydrolase_1"/>
</dbReference>
<reference evidence="8 9" key="1">
    <citation type="journal article" date="2023" name="Nucleic Acids Res.">
        <title>The hologenome of Daphnia magna reveals possible DNA methylation and microbiome-mediated evolution of the host genome.</title>
        <authorList>
            <person name="Chaturvedi A."/>
            <person name="Li X."/>
            <person name="Dhandapani V."/>
            <person name="Marshall H."/>
            <person name="Kissane S."/>
            <person name="Cuenca-Cambronero M."/>
            <person name="Asole G."/>
            <person name="Calvet F."/>
            <person name="Ruiz-Romero M."/>
            <person name="Marangio P."/>
            <person name="Guigo R."/>
            <person name="Rago D."/>
            <person name="Mirbahai L."/>
            <person name="Eastwood N."/>
            <person name="Colbourne J.K."/>
            <person name="Zhou J."/>
            <person name="Mallon E."/>
            <person name="Orsini L."/>
        </authorList>
    </citation>
    <scope>NUCLEOTIDE SEQUENCE [LARGE SCALE GENOMIC DNA]</scope>
    <source>
        <strain evidence="8">LRV0_1</strain>
    </source>
</reference>
<comment type="similarity">
    <text evidence="1">Belongs to the AB hydrolase superfamily. Lipase family.</text>
</comment>
<evidence type="ECO:0000256" key="5">
    <source>
        <dbReference type="ARBA" id="ARBA00023180"/>
    </source>
</evidence>
<dbReference type="InterPro" id="IPR029058">
    <property type="entry name" value="AB_hydrolase_fold"/>
</dbReference>
<organism evidence="8 9">
    <name type="scientific">Daphnia magna</name>
    <dbReference type="NCBI Taxonomy" id="35525"/>
    <lineage>
        <taxon>Eukaryota</taxon>
        <taxon>Metazoa</taxon>
        <taxon>Ecdysozoa</taxon>
        <taxon>Arthropoda</taxon>
        <taxon>Crustacea</taxon>
        <taxon>Branchiopoda</taxon>
        <taxon>Diplostraca</taxon>
        <taxon>Cladocera</taxon>
        <taxon>Anomopoda</taxon>
        <taxon>Daphniidae</taxon>
        <taxon>Daphnia</taxon>
    </lineage>
</organism>
<comment type="caution">
    <text evidence="8">The sequence shown here is derived from an EMBL/GenBank/DDBJ whole genome shotgun (WGS) entry which is preliminary data.</text>
</comment>
<evidence type="ECO:0000313" key="8">
    <source>
        <dbReference type="EMBL" id="KAK4006026.1"/>
    </source>
</evidence>
<keyword evidence="3" id="KW-0442">Lipid degradation</keyword>
<evidence type="ECO:0000256" key="4">
    <source>
        <dbReference type="ARBA" id="ARBA00023098"/>
    </source>
</evidence>
<feature type="signal peptide" evidence="6">
    <location>
        <begin position="1"/>
        <end position="24"/>
    </location>
</feature>
<accession>A0ABQ9YZK3</accession>
<evidence type="ECO:0000313" key="9">
    <source>
        <dbReference type="Proteomes" id="UP001234178"/>
    </source>
</evidence>
<dbReference type="EMBL" id="JAOYFB010000002">
    <property type="protein sequence ID" value="KAK4006026.1"/>
    <property type="molecule type" value="Genomic_DNA"/>
</dbReference>
<keyword evidence="4" id="KW-0443">Lipid metabolism</keyword>
<evidence type="ECO:0000256" key="1">
    <source>
        <dbReference type="ARBA" id="ARBA00010701"/>
    </source>
</evidence>
<dbReference type="PANTHER" id="PTHR11005">
    <property type="entry name" value="LYSOSOMAL ACID LIPASE-RELATED"/>
    <property type="match status" value="1"/>
</dbReference>
<dbReference type="Gene3D" id="3.40.50.1820">
    <property type="entry name" value="alpha/beta hydrolase"/>
    <property type="match status" value="1"/>
</dbReference>
<feature type="chain" id="PRO_5046269620" description="AB hydrolase-1 domain-containing protein" evidence="6">
    <location>
        <begin position="25"/>
        <end position="442"/>
    </location>
</feature>
<keyword evidence="2 6" id="KW-0732">Signal</keyword>
<keyword evidence="5" id="KW-0325">Glycoprotein</keyword>
<dbReference type="InterPro" id="IPR025483">
    <property type="entry name" value="Lipase_euk"/>
</dbReference>
<dbReference type="PIRSF" id="PIRSF000862">
    <property type="entry name" value="Steryl_ester_lip"/>
    <property type="match status" value="1"/>
</dbReference>
<keyword evidence="9" id="KW-1185">Reference proteome</keyword>
<feature type="domain" description="AB hydrolase-1" evidence="7">
    <location>
        <begin position="118"/>
        <end position="421"/>
    </location>
</feature>
<evidence type="ECO:0000256" key="6">
    <source>
        <dbReference type="SAM" id="SignalP"/>
    </source>
</evidence>